<dbReference type="InterPro" id="IPR030389">
    <property type="entry name" value="G_FEOB_dom"/>
</dbReference>
<dbReference type="PROSITE" id="PS51711">
    <property type="entry name" value="G_FEOB"/>
    <property type="match status" value="1"/>
</dbReference>
<dbReference type="Proteomes" id="UP001500433">
    <property type="component" value="Unassembled WGS sequence"/>
</dbReference>
<dbReference type="PRINTS" id="PR00326">
    <property type="entry name" value="GTP1OBG"/>
</dbReference>
<dbReference type="SUPFAM" id="SSF52540">
    <property type="entry name" value="P-loop containing nucleoside triphosphate hydrolases"/>
    <property type="match status" value="1"/>
</dbReference>
<protein>
    <recommendedName>
        <fullName evidence="12 13">Ferrous iron transport protein B</fullName>
    </recommendedName>
</protein>
<feature type="transmembrane region" description="Helical" evidence="13">
    <location>
        <begin position="677"/>
        <end position="698"/>
    </location>
</feature>
<gene>
    <name evidence="15" type="primary">feoB</name>
    <name evidence="15" type="ORF">GCM10023311_13390</name>
</gene>
<dbReference type="RefSeq" id="WP_345273306.1">
    <property type="nucleotide sequence ID" value="NZ_BAABJH010000001.1"/>
</dbReference>
<evidence type="ECO:0000256" key="1">
    <source>
        <dbReference type="ARBA" id="ARBA00004651"/>
    </source>
</evidence>
<keyword evidence="2 13" id="KW-0813">Transport</keyword>
<feature type="domain" description="FeoB-type G" evidence="14">
    <location>
        <begin position="4"/>
        <end position="171"/>
    </location>
</feature>
<evidence type="ECO:0000313" key="15">
    <source>
        <dbReference type="EMBL" id="GAA4890495.1"/>
    </source>
</evidence>
<evidence type="ECO:0000256" key="2">
    <source>
        <dbReference type="ARBA" id="ARBA00022448"/>
    </source>
</evidence>
<sequence length="699" mass="78057">MSKQINVALIGNPNTGKTSVFNALTGLNQKVGNYPGITVEKKEGICKLPRGVKAHIIDLPGTYSLNASSLDENVVIELLLNKNDKDFPDIAVVVSDVENLKRNLLLFTQIKDLEIPTLLVINMADRMNYKGISLDIDYLETHLQTKIALISTRKNQGIENLKTLIANYKDVSVVPCINASEIDKDYFDNLRKAFPNQLLYKLWLVITQDVNFGKTDRNEIDAVTDFKTKSKGDLKRLQQKETIKRYQFINNVLKVGQTIDVSQAKDLRSKLDRVLTHKIWGYLIFFIILLTIFQAIYDWSSIPMDFIDSAFASLSEWTKTQLPQGPFTSLLAEGIIPGLGGIVIFIPQIAFLFLFIAVLEESGYMSRVVFLMDRVMRRFGLSGKSVVPLISGTACAIPAIMATRNIESWKERLITILVTPFTTCSARLPVYLIIIALVIPEGRFLGLGYQALTLMLLYLIGFGAAVISAYILNKILKTKSKTFFVVEMPNYKLPLLKNVVLTVIEKTKAFVFGAGKIILAISIVLWFLASYGPGEQFNDAENIIKTTYASDHLTEEDLQQKIASHKLEHSFIGITGRAIEPAIRPLGYDWKIGIAIVSSFAAREVFVGTLATIYSVGSDEEETIKNRMAAETNPVLGGPLFTFASGISLLLFYAFAMQCMSTLAIVKKETNTWKWPILQLVIMSAFAYIVALIAFQFLK</sequence>
<evidence type="ECO:0000256" key="5">
    <source>
        <dbReference type="ARBA" id="ARBA00022692"/>
    </source>
</evidence>
<keyword evidence="16" id="KW-1185">Reference proteome</keyword>
<dbReference type="Pfam" id="PF02421">
    <property type="entry name" value="FeoB_N"/>
    <property type="match status" value="1"/>
</dbReference>
<dbReference type="PANTHER" id="PTHR43185:SF1">
    <property type="entry name" value="FE(2+) TRANSPORTER FEOB"/>
    <property type="match status" value="1"/>
</dbReference>
<keyword evidence="9" id="KW-0406">Ion transport</keyword>
<keyword evidence="4 13" id="KW-0410">Iron transport</keyword>
<evidence type="ECO:0000256" key="3">
    <source>
        <dbReference type="ARBA" id="ARBA00022475"/>
    </source>
</evidence>
<dbReference type="CDD" id="cd01879">
    <property type="entry name" value="FeoB"/>
    <property type="match status" value="1"/>
</dbReference>
<keyword evidence="7 13" id="KW-1133">Transmembrane helix</keyword>
<dbReference type="InterPro" id="IPR003373">
    <property type="entry name" value="Fe2_transport_prot-B"/>
</dbReference>
<dbReference type="Gene3D" id="3.40.50.300">
    <property type="entry name" value="P-loop containing nucleotide triphosphate hydrolases"/>
    <property type="match status" value="1"/>
</dbReference>
<evidence type="ECO:0000256" key="7">
    <source>
        <dbReference type="ARBA" id="ARBA00022989"/>
    </source>
</evidence>
<comment type="similarity">
    <text evidence="13">Belongs to the TRAFAC class TrmE-Era-EngA-EngB-Septin-like GTPase superfamily. FeoB GTPase (TC 9.A.8) family.</text>
</comment>
<feature type="transmembrane region" description="Helical" evidence="13">
    <location>
        <begin position="592"/>
        <end position="616"/>
    </location>
</feature>
<keyword evidence="6" id="KW-0547">Nucleotide-binding</keyword>
<feature type="transmembrane region" description="Helical" evidence="13">
    <location>
        <begin position="279"/>
        <end position="297"/>
    </location>
</feature>
<evidence type="ECO:0000256" key="13">
    <source>
        <dbReference type="RuleBase" id="RU362098"/>
    </source>
</evidence>
<feature type="transmembrane region" description="Helical" evidence="13">
    <location>
        <begin position="335"/>
        <end position="359"/>
    </location>
</feature>
<feature type="transmembrane region" description="Helical" evidence="13">
    <location>
        <begin position="509"/>
        <end position="529"/>
    </location>
</feature>
<dbReference type="InterPro" id="IPR050860">
    <property type="entry name" value="FeoB_GTPase"/>
</dbReference>
<evidence type="ECO:0000256" key="4">
    <source>
        <dbReference type="ARBA" id="ARBA00022496"/>
    </source>
</evidence>
<feature type="transmembrane region" description="Helical" evidence="13">
    <location>
        <begin position="413"/>
        <end position="439"/>
    </location>
</feature>
<dbReference type="InterPro" id="IPR027417">
    <property type="entry name" value="P-loop_NTPase"/>
</dbReference>
<evidence type="ECO:0000256" key="10">
    <source>
        <dbReference type="ARBA" id="ARBA00023134"/>
    </source>
</evidence>
<comment type="function">
    <text evidence="13">Probable transporter of a GTP-driven Fe(2+) uptake system.</text>
</comment>
<dbReference type="InterPro" id="IPR011640">
    <property type="entry name" value="Fe2_transport_prot_B_C"/>
</dbReference>
<evidence type="ECO:0000256" key="8">
    <source>
        <dbReference type="ARBA" id="ARBA00023004"/>
    </source>
</evidence>
<feature type="transmembrane region" description="Helical" evidence="13">
    <location>
        <begin position="636"/>
        <end position="656"/>
    </location>
</feature>
<comment type="caution">
    <text evidence="15">The sequence shown here is derived from an EMBL/GenBank/DDBJ whole genome shotgun (WGS) entry which is preliminary data.</text>
</comment>
<evidence type="ECO:0000313" key="16">
    <source>
        <dbReference type="Proteomes" id="UP001500433"/>
    </source>
</evidence>
<dbReference type="Pfam" id="PF07670">
    <property type="entry name" value="Gate"/>
    <property type="match status" value="2"/>
</dbReference>
<evidence type="ECO:0000256" key="9">
    <source>
        <dbReference type="ARBA" id="ARBA00023065"/>
    </source>
</evidence>
<dbReference type="NCBIfam" id="TIGR00437">
    <property type="entry name" value="feoB"/>
    <property type="match status" value="1"/>
</dbReference>
<evidence type="ECO:0000256" key="6">
    <source>
        <dbReference type="ARBA" id="ARBA00022741"/>
    </source>
</evidence>
<evidence type="ECO:0000256" key="11">
    <source>
        <dbReference type="ARBA" id="ARBA00023136"/>
    </source>
</evidence>
<dbReference type="InterPro" id="IPR011642">
    <property type="entry name" value="Gate_dom"/>
</dbReference>
<keyword evidence="10 13" id="KW-0342">GTP-binding</keyword>
<comment type="subcellular location">
    <subcellularLocation>
        <location evidence="13">Cell inner membrane</location>
        <topology evidence="13">Multi-pass membrane protein</topology>
    </subcellularLocation>
    <subcellularLocation>
        <location evidence="1">Cell membrane</location>
        <topology evidence="1">Multi-pass membrane protein</topology>
    </subcellularLocation>
</comment>
<reference evidence="16" key="1">
    <citation type="journal article" date="2019" name="Int. J. Syst. Evol. Microbiol.">
        <title>The Global Catalogue of Microorganisms (GCM) 10K type strain sequencing project: providing services to taxonomists for standard genome sequencing and annotation.</title>
        <authorList>
            <consortium name="The Broad Institute Genomics Platform"/>
            <consortium name="The Broad Institute Genome Sequencing Center for Infectious Disease"/>
            <person name="Wu L."/>
            <person name="Ma J."/>
        </authorList>
    </citation>
    <scope>NUCLEOTIDE SEQUENCE [LARGE SCALE GENOMIC DNA]</scope>
    <source>
        <strain evidence="16">JCM 18274</strain>
    </source>
</reference>
<feature type="transmembrane region" description="Helical" evidence="13">
    <location>
        <begin position="451"/>
        <end position="472"/>
    </location>
</feature>
<name>A0ABP9F0B1_9FLAO</name>
<dbReference type="InterPro" id="IPR006073">
    <property type="entry name" value="GTP-bd"/>
</dbReference>
<keyword evidence="11 13" id="KW-0472">Membrane</keyword>
<dbReference type="PANTHER" id="PTHR43185">
    <property type="entry name" value="FERROUS IRON TRANSPORT PROTEIN B"/>
    <property type="match status" value="1"/>
</dbReference>
<keyword evidence="5 13" id="KW-0812">Transmembrane</keyword>
<proteinExistence type="inferred from homology"/>
<keyword evidence="3" id="KW-1003">Cell membrane</keyword>
<dbReference type="EMBL" id="BAABJH010000001">
    <property type="protein sequence ID" value="GAA4890495.1"/>
    <property type="molecule type" value="Genomic_DNA"/>
</dbReference>
<dbReference type="Pfam" id="PF07664">
    <property type="entry name" value="FeoB_C"/>
    <property type="match status" value="1"/>
</dbReference>
<evidence type="ECO:0000259" key="14">
    <source>
        <dbReference type="PROSITE" id="PS51711"/>
    </source>
</evidence>
<accession>A0ABP9F0B1</accession>
<evidence type="ECO:0000256" key="12">
    <source>
        <dbReference type="NCBIfam" id="TIGR00437"/>
    </source>
</evidence>
<keyword evidence="8 13" id="KW-0408">Iron</keyword>
<organism evidence="15 16">
    <name type="scientific">Flaviramulus aquimarinus</name>
    <dbReference type="NCBI Taxonomy" id="1170456"/>
    <lineage>
        <taxon>Bacteria</taxon>
        <taxon>Pseudomonadati</taxon>
        <taxon>Bacteroidota</taxon>
        <taxon>Flavobacteriia</taxon>
        <taxon>Flavobacteriales</taxon>
        <taxon>Flavobacteriaceae</taxon>
        <taxon>Flaviramulus</taxon>
    </lineage>
</organism>